<gene>
    <name evidence="1" type="ORF">KC01_LOCUS7332</name>
</gene>
<organism evidence="1 2">
    <name type="scientific">Knipowitschia caucasica</name>
    <name type="common">Caucasian dwarf goby</name>
    <name type="synonym">Pomatoschistus caucasicus</name>
    <dbReference type="NCBI Taxonomy" id="637954"/>
    <lineage>
        <taxon>Eukaryota</taxon>
        <taxon>Metazoa</taxon>
        <taxon>Chordata</taxon>
        <taxon>Craniata</taxon>
        <taxon>Vertebrata</taxon>
        <taxon>Euteleostomi</taxon>
        <taxon>Actinopterygii</taxon>
        <taxon>Neopterygii</taxon>
        <taxon>Teleostei</taxon>
        <taxon>Neoteleostei</taxon>
        <taxon>Acanthomorphata</taxon>
        <taxon>Gobiaria</taxon>
        <taxon>Gobiiformes</taxon>
        <taxon>Gobioidei</taxon>
        <taxon>Gobiidae</taxon>
        <taxon>Gobiinae</taxon>
        <taxon>Knipowitschia</taxon>
    </lineage>
</organism>
<reference evidence="1 2" key="1">
    <citation type="submission" date="2024-04" db="EMBL/GenBank/DDBJ databases">
        <authorList>
            <person name="Waldvogel A.-M."/>
            <person name="Schoenle A."/>
        </authorList>
    </citation>
    <scope>NUCLEOTIDE SEQUENCE [LARGE SCALE GENOMIC DNA]</scope>
</reference>
<accession>A0AAV2JKQ5</accession>
<proteinExistence type="predicted"/>
<name>A0AAV2JKQ5_KNICA</name>
<dbReference type="EMBL" id="OZ035834">
    <property type="protein sequence ID" value="CAL1575844.1"/>
    <property type="molecule type" value="Genomic_DNA"/>
</dbReference>
<evidence type="ECO:0000313" key="1">
    <source>
        <dbReference type="EMBL" id="CAL1575844.1"/>
    </source>
</evidence>
<sequence length="126" mass="13374">MLCSQQLGFSGGLPGNYTLLSALSISCEPVVSATCRLLSSSLLQDNDVYDFRGDPPGAADPGSVSLLWVKIALCRGGSEVVPPAGSTLPFSRDSATLGQELTSAEKTIGKQRKRLEEQYAVIRDLQ</sequence>
<dbReference type="Proteomes" id="UP001497482">
    <property type="component" value="Chromosome 12"/>
</dbReference>
<dbReference type="AlphaFoldDB" id="A0AAV2JKQ5"/>
<evidence type="ECO:0000313" key="2">
    <source>
        <dbReference type="Proteomes" id="UP001497482"/>
    </source>
</evidence>
<keyword evidence="2" id="KW-1185">Reference proteome</keyword>
<protein>
    <submittedName>
        <fullName evidence="1">Uncharacterized protein</fullName>
    </submittedName>
</protein>